<dbReference type="AlphaFoldDB" id="A0A2V1DRA6"/>
<sequence>MHMHMPHACGEGKRGNNIFPLNWHIFIRRRLVRFSLLNTTKHRNDSTPTRQPYPRLAGASQLTRELLICSGPYHPEEAILVMIGNGCVFLWPQWPWPWRPESSHLFGFAMRSIKMAAVLFHACCRIQDMPSCHLGTMRCTCSCWWWVPLSLLLSLHLVRHLNSSISVVLHHVTSMYVFCRSRPDPSVYM</sequence>
<dbReference type="Proteomes" id="UP000244855">
    <property type="component" value="Unassembled WGS sequence"/>
</dbReference>
<protein>
    <submittedName>
        <fullName evidence="1">Uncharacterized protein</fullName>
    </submittedName>
</protein>
<evidence type="ECO:0000313" key="2">
    <source>
        <dbReference type="Proteomes" id="UP000244855"/>
    </source>
</evidence>
<gene>
    <name evidence="1" type="ORF">DM02DRAFT_391518</name>
</gene>
<accession>A0A2V1DRA6</accession>
<proteinExistence type="predicted"/>
<organism evidence="1 2">
    <name type="scientific">Periconia macrospinosa</name>
    <dbReference type="NCBI Taxonomy" id="97972"/>
    <lineage>
        <taxon>Eukaryota</taxon>
        <taxon>Fungi</taxon>
        <taxon>Dikarya</taxon>
        <taxon>Ascomycota</taxon>
        <taxon>Pezizomycotina</taxon>
        <taxon>Dothideomycetes</taxon>
        <taxon>Pleosporomycetidae</taxon>
        <taxon>Pleosporales</taxon>
        <taxon>Massarineae</taxon>
        <taxon>Periconiaceae</taxon>
        <taxon>Periconia</taxon>
    </lineage>
</organism>
<name>A0A2V1DRA6_9PLEO</name>
<keyword evidence="2" id="KW-1185">Reference proteome</keyword>
<dbReference type="EMBL" id="KZ805372">
    <property type="protein sequence ID" value="PVI00516.1"/>
    <property type="molecule type" value="Genomic_DNA"/>
</dbReference>
<evidence type="ECO:0000313" key="1">
    <source>
        <dbReference type="EMBL" id="PVI00516.1"/>
    </source>
</evidence>
<reference evidence="1 2" key="1">
    <citation type="journal article" date="2018" name="Sci. Rep.">
        <title>Comparative genomics provides insights into the lifestyle and reveals functional heterogeneity of dark septate endophytic fungi.</title>
        <authorList>
            <person name="Knapp D.G."/>
            <person name="Nemeth J.B."/>
            <person name="Barry K."/>
            <person name="Hainaut M."/>
            <person name="Henrissat B."/>
            <person name="Johnson J."/>
            <person name="Kuo A."/>
            <person name="Lim J.H.P."/>
            <person name="Lipzen A."/>
            <person name="Nolan M."/>
            <person name="Ohm R.A."/>
            <person name="Tamas L."/>
            <person name="Grigoriev I.V."/>
            <person name="Spatafora J.W."/>
            <person name="Nagy L.G."/>
            <person name="Kovacs G.M."/>
        </authorList>
    </citation>
    <scope>NUCLEOTIDE SEQUENCE [LARGE SCALE GENOMIC DNA]</scope>
    <source>
        <strain evidence="1 2">DSE2036</strain>
    </source>
</reference>